<organism evidence="16 17">
    <name type="scientific">Geodermatophilus obscurus</name>
    <dbReference type="NCBI Taxonomy" id="1861"/>
    <lineage>
        <taxon>Bacteria</taxon>
        <taxon>Bacillati</taxon>
        <taxon>Actinomycetota</taxon>
        <taxon>Actinomycetes</taxon>
        <taxon>Geodermatophilales</taxon>
        <taxon>Geodermatophilaceae</taxon>
        <taxon>Geodermatophilus</taxon>
    </lineage>
</organism>
<dbReference type="GO" id="GO:0016285">
    <property type="term" value="F:alanyl aminopeptidase activity"/>
    <property type="evidence" value="ECO:0007669"/>
    <property type="project" value="UniProtKB-EC"/>
</dbReference>
<keyword evidence="7" id="KW-0479">Metal-binding</keyword>
<dbReference type="InterPro" id="IPR042097">
    <property type="entry name" value="Aminopeptidase_N-like_N_sf"/>
</dbReference>
<dbReference type="InterPro" id="IPR001930">
    <property type="entry name" value="Peptidase_M1"/>
</dbReference>
<evidence type="ECO:0000256" key="3">
    <source>
        <dbReference type="ARBA" id="ARBA00010136"/>
    </source>
</evidence>
<dbReference type="RefSeq" id="WP_072915505.1">
    <property type="nucleotide sequence ID" value="NZ_FRDM01000005.1"/>
</dbReference>
<dbReference type="Proteomes" id="UP000184428">
    <property type="component" value="Unassembled WGS sequence"/>
</dbReference>
<accession>A0A1M7T743</accession>
<feature type="signal peptide" evidence="13">
    <location>
        <begin position="1"/>
        <end position="26"/>
    </location>
</feature>
<evidence type="ECO:0000256" key="9">
    <source>
        <dbReference type="ARBA" id="ARBA00022833"/>
    </source>
</evidence>
<dbReference type="PANTHER" id="PTHR11533">
    <property type="entry name" value="PROTEASE M1 ZINC METALLOPROTEASE"/>
    <property type="match status" value="1"/>
</dbReference>
<dbReference type="InterPro" id="IPR027268">
    <property type="entry name" value="Peptidase_M4/M1_CTD_sf"/>
</dbReference>
<evidence type="ECO:0000256" key="8">
    <source>
        <dbReference type="ARBA" id="ARBA00022801"/>
    </source>
</evidence>
<sequence>MRRPLVVAGTVLVLACPLLVTTPALADHYDPGSPSGGDPYFPAAGNGGYDVGHYDLTLAYDPTSGRLDGAAVVTLTTTADLDRFNLDLRGLTATSVTVDGRPAGFEQQPPGELVVRPRPKLEADTTHRVTVVYGGVPGQPVDSTGALYGFVSFPDGAFVANEPDGAPTWYPVNDVPTDKATYDFRITVPEGKTAVANGEPVGAPVTAEGRTTFVWRATDPMASYLSTASIGDYVATTRTGPGGLPILEFVERDLTAANRATTQASLALQPQMIDFFVDLYGPYPFSSFGAIVDDDSVEYALETQTRPVYSGVASESTVAHELAHQWVGNSVSPETWRDIWLNEGFATYSGWMWAESRGGPTAQQRFEEVRATPAEDPFWAVPPGDPGPADLFAPAVYDRSAAALHALRGEIGEEPFRTLLRRWATENAGGNVSSADLVALAEEVSGQDLGAFFTTWIDTPGKPVTW</sequence>
<dbReference type="AlphaFoldDB" id="A0A1M7T743"/>
<evidence type="ECO:0000313" key="17">
    <source>
        <dbReference type="Proteomes" id="UP000184428"/>
    </source>
</evidence>
<dbReference type="GO" id="GO:0008270">
    <property type="term" value="F:zinc ion binding"/>
    <property type="evidence" value="ECO:0007669"/>
    <property type="project" value="InterPro"/>
</dbReference>
<evidence type="ECO:0000259" key="14">
    <source>
        <dbReference type="Pfam" id="PF01433"/>
    </source>
</evidence>
<feature type="domain" description="Peptidase M1 membrane alanine aminopeptidase" evidence="14">
    <location>
        <begin position="313"/>
        <end position="456"/>
    </location>
</feature>
<evidence type="ECO:0000256" key="4">
    <source>
        <dbReference type="ARBA" id="ARBA00012564"/>
    </source>
</evidence>
<protein>
    <recommendedName>
        <fullName evidence="5">Aminopeptidase N</fullName>
        <ecNumber evidence="4">3.4.11.2</ecNumber>
    </recommendedName>
    <alternativeName>
        <fullName evidence="11">Alanine aminopeptidase</fullName>
    </alternativeName>
    <alternativeName>
        <fullName evidence="12">Lysyl aminopeptidase</fullName>
    </alternativeName>
</protein>
<evidence type="ECO:0000256" key="5">
    <source>
        <dbReference type="ARBA" id="ARBA00015611"/>
    </source>
</evidence>
<dbReference type="GO" id="GO:0008237">
    <property type="term" value="F:metallopeptidase activity"/>
    <property type="evidence" value="ECO:0007669"/>
    <property type="project" value="UniProtKB-KW"/>
</dbReference>
<dbReference type="SUPFAM" id="SSF63737">
    <property type="entry name" value="Leukotriene A4 hydrolase N-terminal domain"/>
    <property type="match status" value="1"/>
</dbReference>
<dbReference type="Pfam" id="PF01433">
    <property type="entry name" value="Peptidase_M1"/>
    <property type="match status" value="1"/>
</dbReference>
<evidence type="ECO:0000256" key="10">
    <source>
        <dbReference type="ARBA" id="ARBA00023049"/>
    </source>
</evidence>
<dbReference type="PROSITE" id="PS51257">
    <property type="entry name" value="PROKAR_LIPOPROTEIN"/>
    <property type="match status" value="1"/>
</dbReference>
<feature type="domain" description="Aminopeptidase N-like N-terminal" evidence="15">
    <location>
        <begin position="53"/>
        <end position="225"/>
    </location>
</feature>
<evidence type="ECO:0000256" key="13">
    <source>
        <dbReference type="SAM" id="SignalP"/>
    </source>
</evidence>
<dbReference type="Gene3D" id="2.60.40.1730">
    <property type="entry name" value="tricorn interacting facor f3 domain"/>
    <property type="match status" value="1"/>
</dbReference>
<feature type="chain" id="PRO_5012613351" description="Aminopeptidase N" evidence="13">
    <location>
        <begin position="27"/>
        <end position="466"/>
    </location>
</feature>
<evidence type="ECO:0000256" key="6">
    <source>
        <dbReference type="ARBA" id="ARBA00022670"/>
    </source>
</evidence>
<comment type="similarity">
    <text evidence="3">Belongs to the peptidase M1 family.</text>
</comment>
<keyword evidence="13" id="KW-0732">Signal</keyword>
<comment type="cofactor">
    <cofactor evidence="2">
        <name>Zn(2+)</name>
        <dbReference type="ChEBI" id="CHEBI:29105"/>
    </cofactor>
</comment>
<name>A0A1M7T743_9ACTN</name>
<keyword evidence="8" id="KW-0378">Hydrolase</keyword>
<dbReference type="OrthoDB" id="100605at2"/>
<dbReference type="Pfam" id="PF17900">
    <property type="entry name" value="Peptidase_M1_N"/>
    <property type="match status" value="1"/>
</dbReference>
<dbReference type="PANTHER" id="PTHR11533:SF297">
    <property type="entry name" value="AMINOPEPTIDASE N"/>
    <property type="match status" value="1"/>
</dbReference>
<dbReference type="EC" id="3.4.11.2" evidence="4"/>
<dbReference type="InterPro" id="IPR014782">
    <property type="entry name" value="Peptidase_M1_dom"/>
</dbReference>
<dbReference type="EMBL" id="FRDM01000005">
    <property type="protein sequence ID" value="SHN66550.1"/>
    <property type="molecule type" value="Genomic_DNA"/>
</dbReference>
<dbReference type="Gene3D" id="1.10.390.10">
    <property type="entry name" value="Neutral Protease Domain 2"/>
    <property type="match status" value="1"/>
</dbReference>
<dbReference type="PRINTS" id="PR00756">
    <property type="entry name" value="ALADIPTASE"/>
</dbReference>
<keyword evidence="6" id="KW-0645">Protease</keyword>
<keyword evidence="9" id="KW-0862">Zinc</keyword>
<evidence type="ECO:0000256" key="11">
    <source>
        <dbReference type="ARBA" id="ARBA00029811"/>
    </source>
</evidence>
<dbReference type="GO" id="GO:0006508">
    <property type="term" value="P:proteolysis"/>
    <property type="evidence" value="ECO:0007669"/>
    <property type="project" value="UniProtKB-KW"/>
</dbReference>
<keyword evidence="10" id="KW-0482">Metalloprotease</keyword>
<evidence type="ECO:0000259" key="15">
    <source>
        <dbReference type="Pfam" id="PF17900"/>
    </source>
</evidence>
<evidence type="ECO:0000313" key="16">
    <source>
        <dbReference type="EMBL" id="SHN66550.1"/>
    </source>
</evidence>
<dbReference type="InterPro" id="IPR050344">
    <property type="entry name" value="Peptidase_M1_aminopeptidases"/>
</dbReference>
<dbReference type="CDD" id="cd09603">
    <property type="entry name" value="M1_APN_like"/>
    <property type="match status" value="1"/>
</dbReference>
<gene>
    <name evidence="16" type="ORF">SAMN05660350_01394</name>
</gene>
<dbReference type="InterPro" id="IPR045357">
    <property type="entry name" value="Aminopeptidase_N-like_N"/>
</dbReference>
<evidence type="ECO:0000256" key="12">
    <source>
        <dbReference type="ARBA" id="ARBA00031533"/>
    </source>
</evidence>
<proteinExistence type="inferred from homology"/>
<comment type="catalytic activity">
    <reaction evidence="1">
        <text>Release of an N-terminal amino acid, Xaa-|-Yaa- from a peptide, amide or arylamide. Xaa is preferably Ala, but may be most amino acids including Pro (slow action). When a terminal hydrophobic residue is followed by a prolyl residue, the two may be released as an intact Xaa-Pro dipeptide.</text>
        <dbReference type="EC" id="3.4.11.2"/>
    </reaction>
</comment>
<reference evidence="16 17" key="1">
    <citation type="submission" date="2016-12" db="EMBL/GenBank/DDBJ databases">
        <authorList>
            <person name="Song W.-J."/>
            <person name="Kurnit D.M."/>
        </authorList>
    </citation>
    <scope>NUCLEOTIDE SEQUENCE [LARGE SCALE GENOMIC DNA]</scope>
    <source>
        <strain evidence="16 17">DSM 43162</strain>
    </source>
</reference>
<evidence type="ECO:0000256" key="2">
    <source>
        <dbReference type="ARBA" id="ARBA00001947"/>
    </source>
</evidence>
<evidence type="ECO:0000256" key="7">
    <source>
        <dbReference type="ARBA" id="ARBA00022723"/>
    </source>
</evidence>
<evidence type="ECO:0000256" key="1">
    <source>
        <dbReference type="ARBA" id="ARBA00000098"/>
    </source>
</evidence>
<dbReference type="SUPFAM" id="SSF55486">
    <property type="entry name" value="Metalloproteases ('zincins'), catalytic domain"/>
    <property type="match status" value="1"/>
</dbReference>